<dbReference type="CDD" id="cd00200">
    <property type="entry name" value="WD40"/>
    <property type="match status" value="1"/>
</dbReference>
<protein>
    <recommendedName>
        <fullName evidence="8">WD40 repeat domain-containing protein</fullName>
    </recommendedName>
</protein>
<dbReference type="Proteomes" id="UP000307706">
    <property type="component" value="Unassembled WGS sequence"/>
</dbReference>
<feature type="repeat" description="WD" evidence="3">
    <location>
        <begin position="83"/>
        <end position="118"/>
    </location>
</feature>
<dbReference type="PANTHER" id="PTHR22847">
    <property type="entry name" value="WD40 REPEAT PROTEIN"/>
    <property type="match status" value="1"/>
</dbReference>
<dbReference type="OrthoDB" id="135039at2"/>
<feature type="repeat" description="WD" evidence="3">
    <location>
        <begin position="124"/>
        <end position="165"/>
    </location>
</feature>
<dbReference type="PROSITE" id="PS50294">
    <property type="entry name" value="WD_REPEATS_REGION"/>
    <property type="match status" value="3"/>
</dbReference>
<dbReference type="SUPFAM" id="SSF50978">
    <property type="entry name" value="WD40 repeat-like"/>
    <property type="match status" value="2"/>
</dbReference>
<dbReference type="Gene3D" id="2.130.10.10">
    <property type="entry name" value="YVTN repeat-like/Quinoprotein amine dehydrogenase"/>
    <property type="match status" value="3"/>
</dbReference>
<dbReference type="InterPro" id="IPR019775">
    <property type="entry name" value="WD40_repeat_CS"/>
</dbReference>
<keyword evidence="2" id="KW-0677">Repeat</keyword>
<proteinExistence type="predicted"/>
<evidence type="ECO:0000256" key="1">
    <source>
        <dbReference type="ARBA" id="ARBA00022574"/>
    </source>
</evidence>
<evidence type="ECO:0000256" key="2">
    <source>
        <dbReference type="ARBA" id="ARBA00022737"/>
    </source>
</evidence>
<dbReference type="SMART" id="SM00320">
    <property type="entry name" value="WD40"/>
    <property type="match status" value="9"/>
</dbReference>
<evidence type="ECO:0008006" key="8">
    <source>
        <dbReference type="Google" id="ProtNLM"/>
    </source>
</evidence>
<dbReference type="EMBL" id="PNCK01000026">
    <property type="protein sequence ID" value="TMP43857.1"/>
    <property type="molecule type" value="Genomic_DNA"/>
</dbReference>
<evidence type="ECO:0000256" key="3">
    <source>
        <dbReference type="PROSITE-ProRule" id="PRU00221"/>
    </source>
</evidence>
<keyword evidence="6" id="KW-1185">Reference proteome</keyword>
<dbReference type="PROSITE" id="PS00678">
    <property type="entry name" value="WD_REPEATS_1"/>
    <property type="match status" value="1"/>
</dbReference>
<dbReference type="InterPro" id="IPR036322">
    <property type="entry name" value="WD40_repeat_dom_sf"/>
</dbReference>
<reference evidence="6 7" key="1">
    <citation type="submission" date="2017-12" db="EMBL/GenBank/DDBJ databases">
        <authorList>
            <person name="Paulsen S."/>
            <person name="Gram L.K."/>
        </authorList>
    </citation>
    <scope>NUCLEOTIDE SEQUENCE [LARGE SCALE GENOMIC DNA]</scope>
    <source>
        <strain evidence="5 7">S2231</strain>
        <strain evidence="4 6">S2233</strain>
    </source>
</reference>
<dbReference type="Proteomes" id="UP000305730">
    <property type="component" value="Unassembled WGS sequence"/>
</dbReference>
<name>A0A5S3XK45_9GAMM</name>
<dbReference type="PROSITE" id="PS50082">
    <property type="entry name" value="WD_REPEATS_2"/>
    <property type="match status" value="5"/>
</dbReference>
<accession>A0A5S3XK45</accession>
<reference evidence="7" key="2">
    <citation type="submission" date="2019-06" db="EMBL/GenBank/DDBJ databases">
        <title>Co-occurence of chitin degradation, pigmentation and bioactivity in marine Pseudoalteromonas.</title>
        <authorList>
            <person name="Sonnenschein E.C."/>
            <person name="Bech P.K."/>
        </authorList>
    </citation>
    <scope>NUCLEOTIDE SEQUENCE [LARGE SCALE GENOMIC DNA]</scope>
    <source>
        <strain evidence="7">S2231</strain>
    </source>
</reference>
<evidence type="ECO:0000313" key="5">
    <source>
        <dbReference type="EMBL" id="TMP53383.1"/>
    </source>
</evidence>
<feature type="repeat" description="WD" evidence="3">
    <location>
        <begin position="1"/>
        <end position="41"/>
    </location>
</feature>
<keyword evidence="1 3" id="KW-0853">WD repeat</keyword>
<dbReference type="InterPro" id="IPR015943">
    <property type="entry name" value="WD40/YVTN_repeat-like_dom_sf"/>
</dbReference>
<organism evidence="5 7">
    <name type="scientific">Pseudoalteromonas citrea</name>
    <dbReference type="NCBI Taxonomy" id="43655"/>
    <lineage>
        <taxon>Bacteria</taxon>
        <taxon>Pseudomonadati</taxon>
        <taxon>Pseudomonadota</taxon>
        <taxon>Gammaproteobacteria</taxon>
        <taxon>Alteromonadales</taxon>
        <taxon>Pseudoalteromonadaceae</taxon>
        <taxon>Pseudoalteromonas</taxon>
    </lineage>
</organism>
<comment type="caution">
    <text evidence="5">The sequence shown here is derived from an EMBL/GenBank/DDBJ whole genome shotgun (WGS) entry which is preliminary data.</text>
</comment>
<reference evidence="5" key="3">
    <citation type="submission" date="2019-09" db="EMBL/GenBank/DDBJ databases">
        <title>Co-occurence of chitin degradation, pigmentation and bioactivity in marine Pseudoalteromonas.</title>
        <authorList>
            <person name="Sonnenschein E.C."/>
            <person name="Bech P.K."/>
        </authorList>
    </citation>
    <scope>NUCLEOTIDE SEQUENCE</scope>
    <source>
        <strain evidence="5">S2231</strain>
        <strain evidence="4 6">S2233</strain>
    </source>
</reference>
<evidence type="ECO:0000313" key="4">
    <source>
        <dbReference type="EMBL" id="TMP43857.1"/>
    </source>
</evidence>
<feature type="repeat" description="WD" evidence="3">
    <location>
        <begin position="44"/>
        <end position="82"/>
    </location>
</feature>
<sequence length="568" mass="62366">MIKHTSPLSGIATFQGKYVLSAGYDNQVILWNANTKEALARGIHDHLANQCVFHSDGKLCASSSSDYSVRLWELPNMKLKTVLNAHTDDVEGIAFHPEKPLIATCSRDHTLCLFDFNNNLIQRYYGHTADVISVAWQANSDILISCSDDGTIKRWDAESGKIIEDIDLDGIETDTIAISQEGVIYAGNDEGEIILIDQNSKITVPAHNAGIKRLVYDPEQKLLVSISYDRQAKVWACSNDSINCVHSAELPAIIWPRSVAFLDSETLVFVSFGSSYAQYNINTQQWSLNHIEPTLGVNAVCEYQGDIYTVGDAGTVHRNNKLQRTLPSLCNFFTPLGDVLITGGQTGQVFDAITGECIYQHRSPLNCGATFARHGQEYVVIGTYTGENLIFKCNENGKVVLFESIKSHANAIKGVSANNNTIFSVCADTSASFINIEDFSTAQFKEDGHSMIANGCASSDDDVFVSVSRDLKLRIWECGEVSVIDTPHQNSIKCVAISSDGNLVVTGNYAGFIGVYERSSQEWVKWYHPSYAGISSLSRTENGDFLASSYEGRVHLVTGKDFKQAKAA</sequence>
<dbReference type="PANTHER" id="PTHR22847:SF637">
    <property type="entry name" value="WD REPEAT DOMAIN 5B"/>
    <property type="match status" value="1"/>
</dbReference>
<evidence type="ECO:0000313" key="7">
    <source>
        <dbReference type="Proteomes" id="UP000307706"/>
    </source>
</evidence>
<dbReference type="AlphaFoldDB" id="A0A5S3XK45"/>
<evidence type="ECO:0000313" key="6">
    <source>
        <dbReference type="Proteomes" id="UP000305730"/>
    </source>
</evidence>
<dbReference type="EMBL" id="PNCL01000151">
    <property type="protein sequence ID" value="TMP53383.1"/>
    <property type="molecule type" value="Genomic_DNA"/>
</dbReference>
<dbReference type="InterPro" id="IPR001680">
    <property type="entry name" value="WD40_rpt"/>
</dbReference>
<feature type="repeat" description="WD" evidence="3">
    <location>
        <begin position="204"/>
        <end position="235"/>
    </location>
</feature>
<dbReference type="Pfam" id="PF00400">
    <property type="entry name" value="WD40"/>
    <property type="match status" value="5"/>
</dbReference>
<dbReference type="RefSeq" id="WP_138596199.1">
    <property type="nucleotide sequence ID" value="NZ_PNCK01000026.1"/>
</dbReference>
<gene>
    <name evidence="5" type="ORF">CWB96_21350</name>
    <name evidence="4" type="ORF">CWB97_07530</name>
</gene>